<keyword evidence="3" id="KW-0732">Signal</keyword>
<feature type="signal peptide" evidence="3">
    <location>
        <begin position="1"/>
        <end position="23"/>
    </location>
</feature>
<evidence type="ECO:0000313" key="4">
    <source>
        <dbReference type="EMBL" id="TNN76373.1"/>
    </source>
</evidence>
<feature type="chain" id="PRO_5021354459" evidence="3">
    <location>
        <begin position="24"/>
        <end position="333"/>
    </location>
</feature>
<feature type="transmembrane region" description="Helical" evidence="2">
    <location>
        <begin position="174"/>
        <end position="194"/>
    </location>
</feature>
<name>A0A4Z2IGU1_9TELE</name>
<keyword evidence="2" id="KW-1133">Transmembrane helix</keyword>
<dbReference type="Proteomes" id="UP000314294">
    <property type="component" value="Unassembled WGS sequence"/>
</dbReference>
<protein>
    <submittedName>
        <fullName evidence="4">Uncharacterized protein</fullName>
    </submittedName>
</protein>
<reference evidence="4 5" key="1">
    <citation type="submission" date="2019-03" db="EMBL/GenBank/DDBJ databases">
        <title>First draft genome of Liparis tanakae, snailfish: a comprehensive survey of snailfish specific genes.</title>
        <authorList>
            <person name="Kim W."/>
            <person name="Song I."/>
            <person name="Jeong J.-H."/>
            <person name="Kim D."/>
            <person name="Kim S."/>
            <person name="Ryu S."/>
            <person name="Song J.Y."/>
            <person name="Lee S.K."/>
        </authorList>
    </citation>
    <scope>NUCLEOTIDE SEQUENCE [LARGE SCALE GENOMIC DNA]</scope>
    <source>
        <tissue evidence="4">Muscle</tissue>
    </source>
</reference>
<comment type="caution">
    <text evidence="4">The sequence shown here is derived from an EMBL/GenBank/DDBJ whole genome shotgun (WGS) entry which is preliminary data.</text>
</comment>
<accession>A0A4Z2IGU1</accession>
<keyword evidence="5" id="KW-1185">Reference proteome</keyword>
<evidence type="ECO:0000256" key="1">
    <source>
        <dbReference type="SAM" id="MobiDB-lite"/>
    </source>
</evidence>
<keyword evidence="2" id="KW-0812">Transmembrane</keyword>
<feature type="region of interest" description="Disordered" evidence="1">
    <location>
        <begin position="86"/>
        <end position="109"/>
    </location>
</feature>
<organism evidence="4 5">
    <name type="scientific">Liparis tanakae</name>
    <name type="common">Tanaka's snailfish</name>
    <dbReference type="NCBI Taxonomy" id="230148"/>
    <lineage>
        <taxon>Eukaryota</taxon>
        <taxon>Metazoa</taxon>
        <taxon>Chordata</taxon>
        <taxon>Craniata</taxon>
        <taxon>Vertebrata</taxon>
        <taxon>Euteleostomi</taxon>
        <taxon>Actinopterygii</taxon>
        <taxon>Neopterygii</taxon>
        <taxon>Teleostei</taxon>
        <taxon>Neoteleostei</taxon>
        <taxon>Acanthomorphata</taxon>
        <taxon>Eupercaria</taxon>
        <taxon>Perciformes</taxon>
        <taxon>Cottioidei</taxon>
        <taxon>Cottales</taxon>
        <taxon>Liparidae</taxon>
        <taxon>Liparis</taxon>
    </lineage>
</organism>
<keyword evidence="2" id="KW-0472">Membrane</keyword>
<sequence>MRVSMPPDVVVVLILIMASVELCGPEGSVQRVRGSFSRRTTASSLTAHPGGVIVCNVHINWACRRLRALRVVKLHRGIEPVTMLRDGTRKRSEGKGSLFGSARGQLSDSGDSDVVFWPGSSRFSDVFGWTDLCCMPGAPTSRPVRRPPAMVLLMREQGQAVSCRSVRRAFKELIWINLLGGGGVGGIATVSFIFNMALHAGFNLLAAAVTAVCSSSVRPKPLEFSVVQRRSQPSLRQRRIALMLFDSSTDSLPQHSFTGEKPDMWKSITTPPIPINTSFIPLHSPECHILDVVGRRWPVSSIVTGINSSASDVPNALEPLLAALDQKSLPFKR</sequence>
<proteinExistence type="predicted"/>
<dbReference type="AlphaFoldDB" id="A0A4Z2IGU1"/>
<gene>
    <name evidence="4" type="ORF">EYF80_013452</name>
</gene>
<evidence type="ECO:0000256" key="2">
    <source>
        <dbReference type="SAM" id="Phobius"/>
    </source>
</evidence>
<evidence type="ECO:0000256" key="3">
    <source>
        <dbReference type="SAM" id="SignalP"/>
    </source>
</evidence>
<dbReference type="EMBL" id="SRLO01000094">
    <property type="protein sequence ID" value="TNN76373.1"/>
    <property type="molecule type" value="Genomic_DNA"/>
</dbReference>
<evidence type="ECO:0000313" key="5">
    <source>
        <dbReference type="Proteomes" id="UP000314294"/>
    </source>
</evidence>